<dbReference type="InterPro" id="IPR016181">
    <property type="entry name" value="Acyl_CoA_acyltransferase"/>
</dbReference>
<feature type="domain" description="N-acetyltransferase" evidence="3">
    <location>
        <begin position="14"/>
        <end position="157"/>
    </location>
</feature>
<keyword evidence="2" id="KW-0012">Acyltransferase</keyword>
<dbReference type="PANTHER" id="PTHR43420:SF12">
    <property type="entry name" value="N-ACETYLTRANSFERASE DOMAIN-CONTAINING PROTEIN"/>
    <property type="match status" value="1"/>
</dbReference>
<dbReference type="CDD" id="cd04301">
    <property type="entry name" value="NAT_SF"/>
    <property type="match status" value="1"/>
</dbReference>
<evidence type="ECO:0000256" key="1">
    <source>
        <dbReference type="ARBA" id="ARBA00022679"/>
    </source>
</evidence>
<proteinExistence type="predicted"/>
<dbReference type="Pfam" id="PF00583">
    <property type="entry name" value="Acetyltransf_1"/>
    <property type="match status" value="1"/>
</dbReference>
<keyword evidence="5" id="KW-1185">Reference proteome</keyword>
<evidence type="ECO:0000256" key="2">
    <source>
        <dbReference type="ARBA" id="ARBA00023315"/>
    </source>
</evidence>
<dbReference type="GO" id="GO:0016747">
    <property type="term" value="F:acyltransferase activity, transferring groups other than amino-acyl groups"/>
    <property type="evidence" value="ECO:0007669"/>
    <property type="project" value="InterPro"/>
</dbReference>
<dbReference type="SUPFAM" id="SSF55729">
    <property type="entry name" value="Acyl-CoA N-acyltransferases (Nat)"/>
    <property type="match status" value="1"/>
</dbReference>
<sequence length="157" mass="17434">MASLSDDPLLDGVMEVMARGFEAEFNEAWTRKQVADQLALPSGHLIAIAPDRSASEETGDVAGFALSRAAPGEEELLLLCVLPEYRRQGLAIALLDKLKSEARARGADQLFLEVRETNPAQELYRRAGFSPIGRRREYYRTKFGNRLDAITYGCELT</sequence>
<dbReference type="PANTHER" id="PTHR43420">
    <property type="entry name" value="ACETYLTRANSFERASE"/>
    <property type="match status" value="1"/>
</dbReference>
<dbReference type="AlphaFoldDB" id="A0A6I4U6J9"/>
<dbReference type="PROSITE" id="PS51186">
    <property type="entry name" value="GNAT"/>
    <property type="match status" value="1"/>
</dbReference>
<dbReference type="EMBL" id="WTYR01000001">
    <property type="protein sequence ID" value="MXP10051.1"/>
    <property type="molecule type" value="Genomic_DNA"/>
</dbReference>
<dbReference type="InterPro" id="IPR000182">
    <property type="entry name" value="GNAT_dom"/>
</dbReference>
<dbReference type="RefSeq" id="WP_160616700.1">
    <property type="nucleotide sequence ID" value="NZ_WTYR01000001.1"/>
</dbReference>
<evidence type="ECO:0000313" key="4">
    <source>
        <dbReference type="EMBL" id="MXP10051.1"/>
    </source>
</evidence>
<gene>
    <name evidence="4" type="ORF">GRI68_07645</name>
</gene>
<comment type="caution">
    <text evidence="4">The sequence shown here is derived from an EMBL/GenBank/DDBJ whole genome shotgun (WGS) entry which is preliminary data.</text>
</comment>
<name>A0A6I4U6J9_9SPHN</name>
<organism evidence="4 5">
    <name type="scientific">Alteriqipengyuania halimionae</name>
    <dbReference type="NCBI Taxonomy" id="1926630"/>
    <lineage>
        <taxon>Bacteria</taxon>
        <taxon>Pseudomonadati</taxon>
        <taxon>Pseudomonadota</taxon>
        <taxon>Alphaproteobacteria</taxon>
        <taxon>Sphingomonadales</taxon>
        <taxon>Erythrobacteraceae</taxon>
        <taxon>Alteriqipengyuania</taxon>
    </lineage>
</organism>
<keyword evidence="1 4" id="KW-0808">Transferase</keyword>
<accession>A0A6I4U6J9</accession>
<reference evidence="4 5" key="1">
    <citation type="submission" date="2019-12" db="EMBL/GenBank/DDBJ databases">
        <title>Genomic-based taxomic classification of the family Erythrobacteraceae.</title>
        <authorList>
            <person name="Xu L."/>
        </authorList>
    </citation>
    <scope>NUCLEOTIDE SEQUENCE [LARGE SCALE GENOMIC DNA]</scope>
    <source>
        <strain evidence="4 5">LMG 29519</strain>
    </source>
</reference>
<dbReference type="Proteomes" id="UP000429229">
    <property type="component" value="Unassembled WGS sequence"/>
</dbReference>
<protein>
    <submittedName>
        <fullName evidence="4">GNAT family N-acetyltransferase</fullName>
    </submittedName>
</protein>
<dbReference type="Gene3D" id="3.40.630.30">
    <property type="match status" value="1"/>
</dbReference>
<dbReference type="OrthoDB" id="9804026at2"/>
<evidence type="ECO:0000313" key="5">
    <source>
        <dbReference type="Proteomes" id="UP000429229"/>
    </source>
</evidence>
<evidence type="ECO:0000259" key="3">
    <source>
        <dbReference type="PROSITE" id="PS51186"/>
    </source>
</evidence>
<dbReference type="InterPro" id="IPR050680">
    <property type="entry name" value="YpeA/RimI_acetyltransf"/>
</dbReference>